<dbReference type="Proteomes" id="UP001240697">
    <property type="component" value="Chromosome"/>
</dbReference>
<evidence type="ECO:0000313" key="3">
    <source>
        <dbReference type="EMBL" id="WHS67832.1"/>
    </source>
</evidence>
<dbReference type="Gene3D" id="1.10.10.60">
    <property type="entry name" value="Homeodomain-like"/>
    <property type="match status" value="1"/>
</dbReference>
<organism evidence="3 4">
    <name type="scientific">Comamonas resistens</name>
    <dbReference type="NCBI Taxonomy" id="3046670"/>
    <lineage>
        <taxon>Bacteria</taxon>
        <taxon>Pseudomonadati</taxon>
        <taxon>Pseudomonadota</taxon>
        <taxon>Betaproteobacteria</taxon>
        <taxon>Burkholderiales</taxon>
        <taxon>Comamonadaceae</taxon>
        <taxon>Comamonas</taxon>
    </lineage>
</organism>
<dbReference type="InterPro" id="IPR029016">
    <property type="entry name" value="GAF-like_dom_sf"/>
</dbReference>
<dbReference type="EMBL" id="CP125947">
    <property type="protein sequence ID" value="WHS67832.1"/>
    <property type="molecule type" value="Genomic_DNA"/>
</dbReference>
<dbReference type="InterPro" id="IPR009057">
    <property type="entry name" value="Homeodomain-like_sf"/>
</dbReference>
<protein>
    <submittedName>
        <fullName evidence="3">Helix-turn-helix domain-containing protein</fullName>
    </submittedName>
</protein>
<sequence>MDALQQCFSNTGAERALQARRQFFEAGIRPSGLVSEAVIQSWLRSQRQHRNRRRLPLAPVSPSRLHATQERCRGLLLALRHELPTLEQALAGTGTRVLLTDGKGIVLHISPAPMRPRDERVGLNMSEQAIGTTAPGIVAATGQACTVSNGEHYFDELHAFRCAAAPIRDVHGRLAGVLNLMVENQHFSFDAGPVVGMYASTIENTLLQAQSHEHLVLRFQVTPALLHTPLQALMGVAADGSIAWMNGTAAQLIGQSVHDRCSAQELLGHDLSCLLRLSGQPGPTPLRLASGLGVWMQAQLQTSHGLGTHLDASAAEDDAIPVATEATAVAEAQPLATLREHSVQLIRETLGLHGGNVSQAARALGISRGTLYRRLRGARAEHS</sequence>
<proteinExistence type="predicted"/>
<gene>
    <name evidence="3" type="ORF">QMY55_00995</name>
</gene>
<evidence type="ECO:0000259" key="1">
    <source>
        <dbReference type="Pfam" id="PF01590"/>
    </source>
</evidence>
<accession>A0ABY8SXQ9</accession>
<feature type="domain" description="DNA binding HTH" evidence="2">
    <location>
        <begin position="344"/>
        <end position="376"/>
    </location>
</feature>
<dbReference type="SUPFAM" id="SSF55781">
    <property type="entry name" value="GAF domain-like"/>
    <property type="match status" value="1"/>
</dbReference>
<dbReference type="Pfam" id="PF01590">
    <property type="entry name" value="GAF"/>
    <property type="match status" value="1"/>
</dbReference>
<dbReference type="RefSeq" id="WP_283488855.1">
    <property type="nucleotide sequence ID" value="NZ_CP125947.1"/>
</dbReference>
<dbReference type="Gene3D" id="3.30.450.40">
    <property type="match status" value="1"/>
</dbReference>
<evidence type="ECO:0000259" key="2">
    <source>
        <dbReference type="Pfam" id="PF02954"/>
    </source>
</evidence>
<dbReference type="SUPFAM" id="SSF46689">
    <property type="entry name" value="Homeodomain-like"/>
    <property type="match status" value="1"/>
</dbReference>
<dbReference type="PRINTS" id="PR01590">
    <property type="entry name" value="HTHFIS"/>
</dbReference>
<keyword evidence="4" id="KW-1185">Reference proteome</keyword>
<dbReference type="InterPro" id="IPR003018">
    <property type="entry name" value="GAF"/>
</dbReference>
<name>A0ABY8SXQ9_9BURK</name>
<evidence type="ECO:0000313" key="4">
    <source>
        <dbReference type="Proteomes" id="UP001240697"/>
    </source>
</evidence>
<feature type="domain" description="GAF" evidence="1">
    <location>
        <begin position="97"/>
        <end position="202"/>
    </location>
</feature>
<dbReference type="InterPro" id="IPR002197">
    <property type="entry name" value="HTH_Fis"/>
</dbReference>
<dbReference type="Pfam" id="PF02954">
    <property type="entry name" value="HTH_8"/>
    <property type="match status" value="1"/>
</dbReference>
<reference evidence="3 4" key="1">
    <citation type="submission" date="2023-05" db="EMBL/GenBank/DDBJ databases">
        <authorList>
            <person name="Yin Y."/>
            <person name="Lu Z."/>
        </authorList>
    </citation>
    <scope>NUCLEOTIDE SEQUENCE [LARGE SCALE GENOMIC DNA]</scope>
    <source>
        <strain evidence="3 4">ZM22</strain>
    </source>
</reference>